<dbReference type="PANTHER" id="PTHR44936:SF10">
    <property type="entry name" value="SENSOR PROTEIN RSTB"/>
    <property type="match status" value="1"/>
</dbReference>
<organism evidence="12 13">
    <name type="scientific">Acidithiobacillus ferrivorans</name>
    <dbReference type="NCBI Taxonomy" id="160808"/>
    <lineage>
        <taxon>Bacteria</taxon>
        <taxon>Pseudomonadati</taxon>
        <taxon>Pseudomonadota</taxon>
        <taxon>Acidithiobacillia</taxon>
        <taxon>Acidithiobacillales</taxon>
        <taxon>Acidithiobacillaceae</taxon>
        <taxon>Acidithiobacillus</taxon>
    </lineage>
</organism>
<dbReference type="InterPro" id="IPR005467">
    <property type="entry name" value="His_kinase_dom"/>
</dbReference>
<dbReference type="GO" id="GO:0016301">
    <property type="term" value="F:kinase activity"/>
    <property type="evidence" value="ECO:0007669"/>
    <property type="project" value="UniProtKB-KW"/>
</dbReference>
<name>A0ABY1MML3_9PROT</name>
<keyword evidence="10" id="KW-1133">Transmembrane helix</keyword>
<dbReference type="PROSITE" id="PS50109">
    <property type="entry name" value="HIS_KIN"/>
    <property type="match status" value="1"/>
</dbReference>
<protein>
    <recommendedName>
        <fullName evidence="3">histidine kinase</fullName>
        <ecNumber evidence="3">2.7.13.3</ecNumber>
    </recommendedName>
</protein>
<evidence type="ECO:0000256" key="5">
    <source>
        <dbReference type="ARBA" id="ARBA00022553"/>
    </source>
</evidence>
<dbReference type="Gene3D" id="1.10.287.130">
    <property type="match status" value="1"/>
</dbReference>
<dbReference type="InterPro" id="IPR036097">
    <property type="entry name" value="HisK_dim/P_sf"/>
</dbReference>
<evidence type="ECO:0000256" key="6">
    <source>
        <dbReference type="ARBA" id="ARBA00022679"/>
    </source>
</evidence>
<dbReference type="Pfam" id="PF25323">
    <property type="entry name" value="6TM_PilS"/>
    <property type="match status" value="1"/>
</dbReference>
<reference evidence="12 13" key="1">
    <citation type="submission" date="2017-03" db="EMBL/GenBank/DDBJ databases">
        <authorList>
            <person name="Regsiter A."/>
            <person name="William W."/>
        </authorList>
    </citation>
    <scope>NUCLEOTIDE SEQUENCE [LARGE SCALE GENOMIC DNA]</scope>
    <source>
        <strain evidence="12">PRJEB5721</strain>
    </source>
</reference>
<dbReference type="SMART" id="SM00387">
    <property type="entry name" value="HATPase_c"/>
    <property type="match status" value="1"/>
</dbReference>
<dbReference type="Gene3D" id="3.30.565.10">
    <property type="entry name" value="Histidine kinase-like ATPase, C-terminal domain"/>
    <property type="match status" value="1"/>
</dbReference>
<dbReference type="SUPFAM" id="SSF55874">
    <property type="entry name" value="ATPase domain of HSP90 chaperone/DNA topoisomerase II/histidine kinase"/>
    <property type="match status" value="1"/>
</dbReference>
<dbReference type="SUPFAM" id="SSF47384">
    <property type="entry name" value="Homodimeric domain of signal transducing histidine kinase"/>
    <property type="match status" value="1"/>
</dbReference>
<dbReference type="PRINTS" id="PR00344">
    <property type="entry name" value="BCTRLSENSOR"/>
</dbReference>
<dbReference type="InterPro" id="IPR050980">
    <property type="entry name" value="2C_sensor_his_kinase"/>
</dbReference>
<evidence type="ECO:0000313" key="12">
    <source>
        <dbReference type="EMBL" id="SMH64997.1"/>
    </source>
</evidence>
<feature type="transmembrane region" description="Helical" evidence="10">
    <location>
        <begin position="152"/>
        <end position="171"/>
    </location>
</feature>
<feature type="domain" description="Histidine kinase" evidence="11">
    <location>
        <begin position="233"/>
        <end position="438"/>
    </location>
</feature>
<dbReference type="InterPro" id="IPR003594">
    <property type="entry name" value="HATPase_dom"/>
</dbReference>
<evidence type="ECO:0000256" key="7">
    <source>
        <dbReference type="ARBA" id="ARBA00022741"/>
    </source>
</evidence>
<dbReference type="CDD" id="cd00082">
    <property type="entry name" value="HisKA"/>
    <property type="match status" value="1"/>
</dbReference>
<dbReference type="PANTHER" id="PTHR44936">
    <property type="entry name" value="SENSOR PROTEIN CREC"/>
    <property type="match status" value="1"/>
</dbReference>
<evidence type="ECO:0000256" key="1">
    <source>
        <dbReference type="ARBA" id="ARBA00000085"/>
    </source>
</evidence>
<keyword evidence="13" id="KW-1185">Reference proteome</keyword>
<keyword evidence="5" id="KW-0597">Phosphoprotein</keyword>
<keyword evidence="6" id="KW-0808">Transferase</keyword>
<evidence type="ECO:0000256" key="3">
    <source>
        <dbReference type="ARBA" id="ARBA00012438"/>
    </source>
</evidence>
<feature type="transmembrane region" description="Helical" evidence="10">
    <location>
        <begin position="67"/>
        <end position="87"/>
    </location>
</feature>
<evidence type="ECO:0000259" key="11">
    <source>
        <dbReference type="PROSITE" id="PS50109"/>
    </source>
</evidence>
<sequence length="445" mass="48588">MCIIGHLYEVCCPVTQGALLNTYPAKQPMSPHAFNMRRVLLLRGLAIIGQCITIVIIAIILKWHMPIWHMATVILIEFAIIIASIIRLTLQWPITNKEFFAQLLADVAILVALLYFSGGPTNPFVALLLLPLVIAVTTLPEIYCWSMAAITVTCYSGLMAFYIPLPLHALATYEMKLHIWGMWFEFVMIAGIISYFVKRMGDSQHERDQAIARAREEKITMDRVVDLGALAAGVAHELGTPLATMTVITKDLQQDYKETHDLSEGLGILYDQLQRCKHILSTMSASAGQLQASSGCQVHIEEYLNEVVTKWGAARPGVNVTLHSDGSGSAAKIVAEHTLTQALTNIFNNAADESPDCVEIDIHCNDHNIVIDVCDLGHGVTPDVVKDAGQPVFSKKEGGLGLGLFLATTIITRLGGSVSLFNRQGGGSCTRVILPLTSLLISMNN</sequence>
<accession>A0ABY1MML3</accession>
<evidence type="ECO:0000313" key="13">
    <source>
        <dbReference type="Proteomes" id="UP000193925"/>
    </source>
</evidence>
<dbReference type="Proteomes" id="UP000193925">
    <property type="component" value="Chromosome AFERRI"/>
</dbReference>
<dbReference type="InterPro" id="IPR003661">
    <property type="entry name" value="HisK_dim/P_dom"/>
</dbReference>
<dbReference type="Pfam" id="PF02518">
    <property type="entry name" value="HATPase_c"/>
    <property type="match status" value="1"/>
</dbReference>
<evidence type="ECO:0000256" key="9">
    <source>
        <dbReference type="ARBA" id="ARBA00022840"/>
    </source>
</evidence>
<evidence type="ECO:0000256" key="10">
    <source>
        <dbReference type="SAM" id="Phobius"/>
    </source>
</evidence>
<comment type="catalytic activity">
    <reaction evidence="1">
        <text>ATP + protein L-histidine = ADP + protein N-phospho-L-histidine.</text>
        <dbReference type="EC" id="2.7.13.3"/>
    </reaction>
</comment>
<keyword evidence="4" id="KW-1003">Cell membrane</keyword>
<evidence type="ECO:0000256" key="8">
    <source>
        <dbReference type="ARBA" id="ARBA00022777"/>
    </source>
</evidence>
<keyword evidence="10" id="KW-0812">Transmembrane</keyword>
<keyword evidence="9" id="KW-0067">ATP-binding</keyword>
<comment type="subcellular location">
    <subcellularLocation>
        <location evidence="2">Cell membrane</location>
        <topology evidence="2">Multi-pass membrane protein</topology>
    </subcellularLocation>
</comment>
<dbReference type="InterPro" id="IPR004358">
    <property type="entry name" value="Sig_transdc_His_kin-like_C"/>
</dbReference>
<dbReference type="InterPro" id="IPR036890">
    <property type="entry name" value="HATPase_C_sf"/>
</dbReference>
<keyword evidence="7" id="KW-0547">Nucleotide-binding</keyword>
<feature type="transmembrane region" description="Helical" evidence="10">
    <location>
        <begin position="40"/>
        <end position="61"/>
    </location>
</feature>
<feature type="transmembrane region" description="Helical" evidence="10">
    <location>
        <begin position="177"/>
        <end position="197"/>
    </location>
</feature>
<keyword evidence="10" id="KW-0472">Membrane</keyword>
<gene>
    <name evidence="12" type="primary">RegB</name>
    <name evidence="12" type="ORF">AFERRI_11031</name>
</gene>
<evidence type="ECO:0000256" key="2">
    <source>
        <dbReference type="ARBA" id="ARBA00004651"/>
    </source>
</evidence>
<proteinExistence type="predicted"/>
<dbReference type="EMBL" id="LT841305">
    <property type="protein sequence ID" value="SMH64997.1"/>
    <property type="molecule type" value="Genomic_DNA"/>
</dbReference>
<dbReference type="EC" id="2.7.13.3" evidence="3"/>
<keyword evidence="8 12" id="KW-0418">Kinase</keyword>
<evidence type="ECO:0000256" key="4">
    <source>
        <dbReference type="ARBA" id="ARBA00022475"/>
    </source>
</evidence>